<accession>A0AAE0XY70</accession>
<dbReference type="AlphaFoldDB" id="A0AAE0XY70"/>
<protein>
    <submittedName>
        <fullName evidence="1">Uncharacterized protein</fullName>
    </submittedName>
</protein>
<evidence type="ECO:0000313" key="2">
    <source>
        <dbReference type="Proteomes" id="UP001283361"/>
    </source>
</evidence>
<comment type="caution">
    <text evidence="1">The sequence shown here is derived from an EMBL/GenBank/DDBJ whole genome shotgun (WGS) entry which is preliminary data.</text>
</comment>
<reference evidence="1" key="1">
    <citation type="journal article" date="2023" name="G3 (Bethesda)">
        <title>A reference genome for the long-term kleptoplast-retaining sea slug Elysia crispata morphotype clarki.</title>
        <authorList>
            <person name="Eastman K.E."/>
            <person name="Pendleton A.L."/>
            <person name="Shaikh M.A."/>
            <person name="Suttiyut T."/>
            <person name="Ogas R."/>
            <person name="Tomko P."/>
            <person name="Gavelis G."/>
            <person name="Widhalm J.R."/>
            <person name="Wisecaver J.H."/>
        </authorList>
    </citation>
    <scope>NUCLEOTIDE SEQUENCE</scope>
    <source>
        <strain evidence="1">ECLA1</strain>
    </source>
</reference>
<sequence length="121" mass="13662">MATAWAMSRVDIGFPTFHFLVFIWNGNPCEKIRTYVVKKVAGVANDWFDNVSSSECISTKSRSESEVFLVNVTFRPVLTSTVVTLLGWFRTDRTIRGDNLIRNSRASLSLTGSSTRTNRHL</sequence>
<evidence type="ECO:0000313" key="1">
    <source>
        <dbReference type="EMBL" id="KAK3725578.1"/>
    </source>
</evidence>
<keyword evidence="2" id="KW-1185">Reference proteome</keyword>
<gene>
    <name evidence="1" type="ORF">RRG08_042996</name>
</gene>
<dbReference type="EMBL" id="JAWDGP010007329">
    <property type="protein sequence ID" value="KAK3725578.1"/>
    <property type="molecule type" value="Genomic_DNA"/>
</dbReference>
<proteinExistence type="predicted"/>
<dbReference type="Proteomes" id="UP001283361">
    <property type="component" value="Unassembled WGS sequence"/>
</dbReference>
<organism evidence="1 2">
    <name type="scientific">Elysia crispata</name>
    <name type="common">lettuce slug</name>
    <dbReference type="NCBI Taxonomy" id="231223"/>
    <lineage>
        <taxon>Eukaryota</taxon>
        <taxon>Metazoa</taxon>
        <taxon>Spiralia</taxon>
        <taxon>Lophotrochozoa</taxon>
        <taxon>Mollusca</taxon>
        <taxon>Gastropoda</taxon>
        <taxon>Heterobranchia</taxon>
        <taxon>Euthyneura</taxon>
        <taxon>Panpulmonata</taxon>
        <taxon>Sacoglossa</taxon>
        <taxon>Placobranchoidea</taxon>
        <taxon>Plakobranchidae</taxon>
        <taxon>Elysia</taxon>
    </lineage>
</organism>
<name>A0AAE0XY70_9GAST</name>